<feature type="domain" description="Flavoprotein" evidence="1">
    <location>
        <begin position="31"/>
        <end position="146"/>
    </location>
</feature>
<reference evidence="2" key="2">
    <citation type="submission" date="2021-04" db="EMBL/GenBank/DDBJ databases">
        <authorList>
            <person name="Gilroy R."/>
        </authorList>
    </citation>
    <scope>NUCLEOTIDE SEQUENCE</scope>
    <source>
        <strain evidence="2">ChiGjej6B6-1540</strain>
    </source>
</reference>
<dbReference type="Pfam" id="PF02441">
    <property type="entry name" value="Flavoprotein"/>
    <property type="match status" value="1"/>
</dbReference>
<protein>
    <submittedName>
        <fullName evidence="2">Flavoprotein</fullName>
    </submittedName>
</protein>
<dbReference type="SUPFAM" id="SSF52507">
    <property type="entry name" value="Homo-oligomeric flavin-containing Cys decarboxylases, HFCD"/>
    <property type="match status" value="1"/>
</dbReference>
<evidence type="ECO:0000259" key="1">
    <source>
        <dbReference type="Pfam" id="PF02441"/>
    </source>
</evidence>
<dbReference type="Gene3D" id="3.40.50.1950">
    <property type="entry name" value="Flavin prenyltransferase-like"/>
    <property type="match status" value="1"/>
</dbReference>
<dbReference type="GO" id="GO:0003824">
    <property type="term" value="F:catalytic activity"/>
    <property type="evidence" value="ECO:0007669"/>
    <property type="project" value="InterPro"/>
</dbReference>
<dbReference type="Proteomes" id="UP000824192">
    <property type="component" value="Unassembled WGS sequence"/>
</dbReference>
<comment type="caution">
    <text evidence="2">The sequence shown here is derived from an EMBL/GenBank/DDBJ whole genome shotgun (WGS) entry which is preliminary data.</text>
</comment>
<gene>
    <name evidence="2" type="ORF">H9868_06595</name>
</gene>
<sequence length="273" mass="29576">MTEDQLRDAILEALTEEIARRVAEKLQQLQKKALVICTGSALSFSTWLVGLQQLAEAGFRMDLYLSESACQVLDTEALCAAVPFGKVWKGRLEEAPEKLAASYPTILVPALTVNSAAKLAHCISDTPATRMISNSMMRGKNVVVSVDGCCPDNSDRPAMGYRMTDGLKAQLRRHLEQLQAYGASLTTADRFASRVIRTIQGPAVSAEAAPEQKAAPAPVAVPGEYRVEKRVLGRGDVSALPAACTLRVKQNCQITQLAAEVLQVRRIKVIREG</sequence>
<dbReference type="EMBL" id="DXGA01000139">
    <property type="protein sequence ID" value="HIW94196.1"/>
    <property type="molecule type" value="Genomic_DNA"/>
</dbReference>
<name>A0A9D1RWS6_9FIRM</name>
<evidence type="ECO:0000313" key="2">
    <source>
        <dbReference type="EMBL" id="HIW94196.1"/>
    </source>
</evidence>
<proteinExistence type="predicted"/>
<organism evidence="2 3">
    <name type="scientific">Candidatus Flavonifractor merdipullorum</name>
    <dbReference type="NCBI Taxonomy" id="2838590"/>
    <lineage>
        <taxon>Bacteria</taxon>
        <taxon>Bacillati</taxon>
        <taxon>Bacillota</taxon>
        <taxon>Clostridia</taxon>
        <taxon>Eubacteriales</taxon>
        <taxon>Oscillospiraceae</taxon>
        <taxon>Flavonifractor</taxon>
    </lineage>
</organism>
<reference evidence="2" key="1">
    <citation type="journal article" date="2021" name="PeerJ">
        <title>Extensive microbial diversity within the chicken gut microbiome revealed by metagenomics and culture.</title>
        <authorList>
            <person name="Gilroy R."/>
            <person name="Ravi A."/>
            <person name="Getino M."/>
            <person name="Pursley I."/>
            <person name="Horton D.L."/>
            <person name="Alikhan N.F."/>
            <person name="Baker D."/>
            <person name="Gharbi K."/>
            <person name="Hall N."/>
            <person name="Watson M."/>
            <person name="Adriaenssens E.M."/>
            <person name="Foster-Nyarko E."/>
            <person name="Jarju S."/>
            <person name="Secka A."/>
            <person name="Antonio M."/>
            <person name="Oren A."/>
            <person name="Chaudhuri R.R."/>
            <person name="La Ragione R."/>
            <person name="Hildebrand F."/>
            <person name="Pallen M.J."/>
        </authorList>
    </citation>
    <scope>NUCLEOTIDE SEQUENCE</scope>
    <source>
        <strain evidence="2">ChiGjej6B6-1540</strain>
    </source>
</reference>
<dbReference type="InterPro" id="IPR036551">
    <property type="entry name" value="Flavin_trans-like"/>
</dbReference>
<accession>A0A9D1RWS6</accession>
<dbReference type="AlphaFoldDB" id="A0A9D1RWS6"/>
<dbReference type="InterPro" id="IPR003382">
    <property type="entry name" value="Flavoprotein"/>
</dbReference>
<evidence type="ECO:0000313" key="3">
    <source>
        <dbReference type="Proteomes" id="UP000824192"/>
    </source>
</evidence>